<evidence type="ECO:0000256" key="2">
    <source>
        <dbReference type="ARBA" id="ARBA00022649"/>
    </source>
</evidence>
<reference evidence="8 9" key="2">
    <citation type="submission" date="2015-01" db="EMBL/GenBank/DDBJ databases">
        <title>Complete genome sequence of Pyrinomonas methylaliphatogenes type strain K22T.</title>
        <authorList>
            <person name="Lee K.C.Y."/>
            <person name="Power J.F."/>
            <person name="Dunfield P.F."/>
            <person name="Morgan X.C."/>
            <person name="Huttenhower C."/>
            <person name="Stott M.B."/>
        </authorList>
    </citation>
    <scope>NUCLEOTIDE SEQUENCE [LARGE SCALE GENOMIC DNA]</scope>
    <source>
        <strain evidence="8 9">K22</strain>
    </source>
</reference>
<keyword evidence="2" id="KW-1277">Toxin-antitoxin system</keyword>
<dbReference type="OrthoDB" id="121656at2"/>
<keyword evidence="3" id="KW-0540">Nuclease</keyword>
<evidence type="ECO:0000256" key="5">
    <source>
        <dbReference type="ARBA" id="ARBA00022801"/>
    </source>
</evidence>
<evidence type="ECO:0000313" key="8">
    <source>
        <dbReference type="EMBL" id="CDM65363.1"/>
    </source>
</evidence>
<keyword evidence="9" id="KW-1185">Reference proteome</keyword>
<dbReference type="RefSeq" id="WP_041975348.1">
    <property type="nucleotide sequence ID" value="NZ_CBXV010000004.1"/>
</dbReference>
<dbReference type="InterPro" id="IPR038570">
    <property type="entry name" value="HicA_sf"/>
</dbReference>
<protein>
    <submittedName>
        <fullName evidence="8">Predicted periplasmic or secreted lipoprotein</fullName>
    </submittedName>
</protein>
<dbReference type="GO" id="GO:0004519">
    <property type="term" value="F:endonuclease activity"/>
    <property type="evidence" value="ECO:0007669"/>
    <property type="project" value="UniProtKB-KW"/>
</dbReference>
<dbReference type="Pfam" id="PF07927">
    <property type="entry name" value="HicA_toxin"/>
    <property type="match status" value="1"/>
</dbReference>
<sequence length="78" mass="9094">MKLPRDVSGDDLARALEHFGYDVVRTTGSHMRLRTYRNGEHYVTIPRHPTLYVGTLASILRDVCDHLKINKEEIIRYL</sequence>
<accession>A0A0B6WVQ6</accession>
<evidence type="ECO:0000256" key="7">
    <source>
        <dbReference type="ARBA" id="ARBA00023016"/>
    </source>
</evidence>
<keyword evidence="8" id="KW-0449">Lipoprotein</keyword>
<evidence type="ECO:0000256" key="6">
    <source>
        <dbReference type="ARBA" id="ARBA00022884"/>
    </source>
</evidence>
<dbReference type="Proteomes" id="UP000031518">
    <property type="component" value="Unassembled WGS sequence"/>
</dbReference>
<organism evidence="8 9">
    <name type="scientific">Pyrinomonas methylaliphatogenes</name>
    <dbReference type="NCBI Taxonomy" id="454194"/>
    <lineage>
        <taxon>Bacteria</taxon>
        <taxon>Pseudomonadati</taxon>
        <taxon>Acidobacteriota</taxon>
        <taxon>Blastocatellia</taxon>
        <taxon>Blastocatellales</taxon>
        <taxon>Pyrinomonadaceae</taxon>
        <taxon>Pyrinomonas</taxon>
    </lineage>
</organism>
<dbReference type="AlphaFoldDB" id="A0A0B6WVQ6"/>
<keyword evidence="5" id="KW-0378">Hydrolase</keyword>
<dbReference type="SUPFAM" id="SSF54786">
    <property type="entry name" value="YcfA/nrd intein domain"/>
    <property type="match status" value="1"/>
</dbReference>
<proteinExistence type="inferred from homology"/>
<dbReference type="InterPro" id="IPR012933">
    <property type="entry name" value="HicA_mRNA_interferase"/>
</dbReference>
<keyword evidence="6" id="KW-0694">RNA-binding</keyword>
<name>A0A0B6WVQ6_9BACT</name>
<dbReference type="EMBL" id="CBXV010000004">
    <property type="protein sequence ID" value="CDM65363.1"/>
    <property type="molecule type" value="Genomic_DNA"/>
</dbReference>
<dbReference type="GO" id="GO:0003729">
    <property type="term" value="F:mRNA binding"/>
    <property type="evidence" value="ECO:0007669"/>
    <property type="project" value="InterPro"/>
</dbReference>
<reference evidence="8 9" key="1">
    <citation type="submission" date="2013-12" db="EMBL/GenBank/DDBJ databases">
        <authorList>
            <person name="Stott M."/>
        </authorList>
    </citation>
    <scope>NUCLEOTIDE SEQUENCE [LARGE SCALE GENOMIC DNA]</scope>
    <source>
        <strain evidence="8 9">K22</strain>
    </source>
</reference>
<keyword evidence="7" id="KW-0346">Stress response</keyword>
<comment type="similarity">
    <text evidence="1">Belongs to the HicA mRNA interferase family.</text>
</comment>
<evidence type="ECO:0000256" key="3">
    <source>
        <dbReference type="ARBA" id="ARBA00022722"/>
    </source>
</evidence>
<evidence type="ECO:0000313" key="9">
    <source>
        <dbReference type="Proteomes" id="UP000031518"/>
    </source>
</evidence>
<dbReference type="Gene3D" id="3.30.920.30">
    <property type="entry name" value="Hypothetical protein"/>
    <property type="match status" value="1"/>
</dbReference>
<evidence type="ECO:0000256" key="4">
    <source>
        <dbReference type="ARBA" id="ARBA00022759"/>
    </source>
</evidence>
<dbReference type="GO" id="GO:0016787">
    <property type="term" value="F:hydrolase activity"/>
    <property type="evidence" value="ECO:0007669"/>
    <property type="project" value="UniProtKB-KW"/>
</dbReference>
<evidence type="ECO:0000256" key="1">
    <source>
        <dbReference type="ARBA" id="ARBA00006620"/>
    </source>
</evidence>
<gene>
    <name evidence="8" type="ORF">PYK22_01361</name>
</gene>
<keyword evidence="4" id="KW-0255">Endonuclease</keyword>